<dbReference type="GO" id="GO:0016020">
    <property type="term" value="C:membrane"/>
    <property type="evidence" value="ECO:0007669"/>
    <property type="project" value="GOC"/>
</dbReference>
<dbReference type="OrthoDB" id="196309at2"/>
<dbReference type="Proteomes" id="UP000334923">
    <property type="component" value="Unassembled WGS sequence"/>
</dbReference>
<evidence type="ECO:0000313" key="3">
    <source>
        <dbReference type="EMBL" id="VVM08023.1"/>
    </source>
</evidence>
<dbReference type="GO" id="GO:0008915">
    <property type="term" value="F:lipid-A-disaccharide synthase activity"/>
    <property type="evidence" value="ECO:0007669"/>
    <property type="project" value="InterPro"/>
</dbReference>
<dbReference type="EMBL" id="CABFVA020000116">
    <property type="protein sequence ID" value="VVM08023.1"/>
    <property type="molecule type" value="Genomic_DNA"/>
</dbReference>
<feature type="transmembrane region" description="Helical" evidence="1">
    <location>
        <begin position="75"/>
        <end position="92"/>
    </location>
</feature>
<keyword evidence="1" id="KW-0812">Transmembrane</keyword>
<dbReference type="RefSeq" id="WP_142660898.1">
    <property type="nucleotide sequence ID" value="NZ_CABFVA020000116.1"/>
</dbReference>
<accession>A0A5E6MIG4</accession>
<dbReference type="GO" id="GO:0009245">
    <property type="term" value="P:lipid A biosynthetic process"/>
    <property type="evidence" value="ECO:0007669"/>
    <property type="project" value="InterPro"/>
</dbReference>
<keyword evidence="1" id="KW-0472">Membrane</keyword>
<name>A0A5E6MIG4_9BACT</name>
<dbReference type="AlphaFoldDB" id="A0A5E6MIG4"/>
<keyword evidence="1" id="KW-1133">Transmembrane helix</keyword>
<gene>
    <name evidence="3" type="ORF">MAMT_02065</name>
</gene>
<feature type="transmembrane region" description="Helical" evidence="1">
    <location>
        <begin position="48"/>
        <end position="69"/>
    </location>
</feature>
<feature type="transmembrane region" description="Helical" evidence="1">
    <location>
        <begin position="12"/>
        <end position="36"/>
    </location>
</feature>
<keyword evidence="4" id="KW-1185">Reference proteome</keyword>
<dbReference type="SMART" id="SM01259">
    <property type="entry name" value="LAB_N"/>
    <property type="match status" value="1"/>
</dbReference>
<dbReference type="InterPro" id="IPR011499">
    <property type="entry name" value="Lipid_A_biosynth_N"/>
</dbReference>
<organism evidence="3 4">
    <name type="scientific">Methylacidimicrobium tartarophylax</name>
    <dbReference type="NCBI Taxonomy" id="1041768"/>
    <lineage>
        <taxon>Bacteria</taxon>
        <taxon>Pseudomonadati</taxon>
        <taxon>Verrucomicrobiota</taxon>
        <taxon>Methylacidimicrobium</taxon>
    </lineage>
</organism>
<proteinExistence type="predicted"/>
<evidence type="ECO:0000313" key="4">
    <source>
        <dbReference type="Proteomes" id="UP000334923"/>
    </source>
</evidence>
<evidence type="ECO:0000256" key="1">
    <source>
        <dbReference type="SAM" id="Phobius"/>
    </source>
</evidence>
<reference evidence="3 4" key="1">
    <citation type="submission" date="2019-09" db="EMBL/GenBank/DDBJ databases">
        <authorList>
            <person name="Cremers G."/>
        </authorList>
    </citation>
    <scope>NUCLEOTIDE SEQUENCE [LARGE SCALE GENOMIC DNA]</scope>
    <source>
        <strain evidence="3">4A</strain>
    </source>
</reference>
<dbReference type="Pfam" id="PF07578">
    <property type="entry name" value="LAB_N"/>
    <property type="match status" value="1"/>
</dbReference>
<evidence type="ECO:0000259" key="2">
    <source>
        <dbReference type="SMART" id="SM01259"/>
    </source>
</evidence>
<sequence>MSGLFLADGSWLGIHWGLMKVIGWAGNLLFFSRFVIQWLASERKKAVVVPLAFWYCSLAGSLLLLIYALSRRDSVFVFAYLFTWIPYIRNLYFAHRERRLEIATPEDTRVSSSKVETAAPPSGR</sequence>
<feature type="domain" description="Lipid A biosynthesis N-terminal" evidence="2">
    <location>
        <begin position="22"/>
        <end position="93"/>
    </location>
</feature>
<protein>
    <recommendedName>
        <fullName evidence="2">Lipid A biosynthesis N-terminal domain-containing protein</fullName>
    </recommendedName>
</protein>